<dbReference type="SUPFAM" id="SSF53448">
    <property type="entry name" value="Nucleotide-diphospho-sugar transferases"/>
    <property type="match status" value="1"/>
</dbReference>
<evidence type="ECO:0000256" key="4">
    <source>
        <dbReference type="ARBA" id="ARBA00022679"/>
    </source>
</evidence>
<dbReference type="EMBL" id="AP014924">
    <property type="protein sequence ID" value="BAS28411.1"/>
    <property type="molecule type" value="Genomic_DNA"/>
</dbReference>
<keyword evidence="4 11" id="KW-0808">Transferase</keyword>
<evidence type="ECO:0000256" key="9">
    <source>
        <dbReference type="ARBA" id="ARBA00048997"/>
    </source>
</evidence>
<comment type="cofactor">
    <cofactor evidence="1">
        <name>Mg(2+)</name>
        <dbReference type="ChEBI" id="CHEBI:18420"/>
    </cofactor>
</comment>
<keyword evidence="5" id="KW-0460">Magnesium</keyword>
<dbReference type="InterPro" id="IPR001173">
    <property type="entry name" value="Glyco_trans_2-like"/>
</dbReference>
<evidence type="ECO:0000256" key="6">
    <source>
        <dbReference type="ARBA" id="ARBA00039022"/>
    </source>
</evidence>
<sequence length="214" mass="21934">MVPARNEEPCLGSTLAALASLPLEEVVVVDDGSTDGTADVAAQAGARVVRWAGSHGKGQAMEAGWRATESGIVLFLDADLEETAARLWPLVEAVAGGQADVAVAAFSGGGGGFGLASGVARWGIRRLTGFVAGAPLSGQRAVRRAVLERVAPLASGFGVEVGLTVDALRAGFRVVEVAIPLRHRATGRDLAGFLHRGRQLAAILRVLAARLGRG</sequence>
<dbReference type="CDD" id="cd04179">
    <property type="entry name" value="DPM_DPG-synthase_like"/>
    <property type="match status" value="1"/>
</dbReference>
<comment type="similarity">
    <text evidence="2">Belongs to the glycosyltransferase 2 family.</text>
</comment>
<evidence type="ECO:0000313" key="11">
    <source>
        <dbReference type="EMBL" id="BAS28411.1"/>
    </source>
</evidence>
<reference evidence="12" key="1">
    <citation type="submission" date="2015-07" db="EMBL/GenBank/DDBJ databases">
        <title>Complete genome sequence and phylogenetic analysis of Limnochorda pilosa.</title>
        <authorList>
            <person name="Watanabe M."/>
            <person name="Kojima H."/>
            <person name="Fukui M."/>
        </authorList>
    </citation>
    <scope>NUCLEOTIDE SEQUENCE [LARGE SCALE GENOMIC DNA]</scope>
    <source>
        <strain evidence="12">HC45</strain>
    </source>
</reference>
<dbReference type="EC" id="2.4.1.266" evidence="6"/>
<evidence type="ECO:0000313" key="12">
    <source>
        <dbReference type="Proteomes" id="UP000065807"/>
    </source>
</evidence>
<organism evidence="11 12">
    <name type="scientific">Limnochorda pilosa</name>
    <dbReference type="NCBI Taxonomy" id="1555112"/>
    <lineage>
        <taxon>Bacteria</taxon>
        <taxon>Bacillati</taxon>
        <taxon>Bacillota</taxon>
        <taxon>Limnochordia</taxon>
        <taxon>Limnochordales</taxon>
        <taxon>Limnochordaceae</taxon>
        <taxon>Limnochorda</taxon>
    </lineage>
</organism>
<gene>
    <name evidence="11" type="ORF">LIP_2581</name>
</gene>
<proteinExistence type="inferred from homology"/>
<evidence type="ECO:0000256" key="1">
    <source>
        <dbReference type="ARBA" id="ARBA00001946"/>
    </source>
</evidence>
<dbReference type="Proteomes" id="UP000065807">
    <property type="component" value="Chromosome"/>
</dbReference>
<feature type="domain" description="Glycosyltransferase 2-like" evidence="10">
    <location>
        <begin position="2"/>
        <end position="115"/>
    </location>
</feature>
<evidence type="ECO:0000256" key="8">
    <source>
        <dbReference type="ARBA" id="ARBA00048689"/>
    </source>
</evidence>
<evidence type="ECO:0000256" key="7">
    <source>
        <dbReference type="ARBA" id="ARBA00040894"/>
    </source>
</evidence>
<dbReference type="PANTHER" id="PTHR48090:SF10">
    <property type="entry name" value="GLUCOSYL-3-PHOSPHOGLYCERATE SYNTHASE"/>
    <property type="match status" value="1"/>
</dbReference>
<dbReference type="STRING" id="1555112.LIP_2581"/>
<keyword evidence="3" id="KW-0328">Glycosyltransferase</keyword>
<evidence type="ECO:0000256" key="3">
    <source>
        <dbReference type="ARBA" id="ARBA00022676"/>
    </source>
</evidence>
<dbReference type="Pfam" id="PF00535">
    <property type="entry name" value="Glycos_transf_2"/>
    <property type="match status" value="1"/>
</dbReference>
<accession>A0A0K2SMS0</accession>
<evidence type="ECO:0000259" key="10">
    <source>
        <dbReference type="Pfam" id="PF00535"/>
    </source>
</evidence>
<dbReference type="GO" id="GO:0016757">
    <property type="term" value="F:glycosyltransferase activity"/>
    <property type="evidence" value="ECO:0007669"/>
    <property type="project" value="UniProtKB-KW"/>
</dbReference>
<comment type="catalytic activity">
    <reaction evidence="8">
        <text>(2R)-3-phosphoglycerate + UDP-alpha-D-glucose = (2R)-2-O-(alpha-D-glucopyranosyl)-3-phospho-glycerate + UDP + H(+)</text>
        <dbReference type="Rhea" id="RHEA:31319"/>
        <dbReference type="ChEBI" id="CHEBI:15378"/>
        <dbReference type="ChEBI" id="CHEBI:58223"/>
        <dbReference type="ChEBI" id="CHEBI:58272"/>
        <dbReference type="ChEBI" id="CHEBI:58885"/>
        <dbReference type="ChEBI" id="CHEBI:62600"/>
        <dbReference type="EC" id="2.4.1.266"/>
    </reaction>
    <physiologicalReaction direction="left-to-right" evidence="8">
        <dbReference type="Rhea" id="RHEA:31320"/>
    </physiologicalReaction>
</comment>
<protein>
    <recommendedName>
        <fullName evidence="7">Glucosyl-3-phosphoglycerate synthase</fullName>
        <ecNumber evidence="6">2.4.1.266</ecNumber>
    </recommendedName>
</protein>
<name>A0A0K2SMS0_LIMPI</name>
<dbReference type="PANTHER" id="PTHR48090">
    <property type="entry name" value="UNDECAPRENYL-PHOSPHATE 4-DEOXY-4-FORMAMIDO-L-ARABINOSE TRANSFERASE-RELATED"/>
    <property type="match status" value="1"/>
</dbReference>
<dbReference type="Gene3D" id="3.90.550.10">
    <property type="entry name" value="Spore Coat Polysaccharide Biosynthesis Protein SpsA, Chain A"/>
    <property type="match status" value="1"/>
</dbReference>
<dbReference type="KEGG" id="lpil:LIP_2581"/>
<dbReference type="AlphaFoldDB" id="A0A0K2SMS0"/>
<evidence type="ECO:0000256" key="5">
    <source>
        <dbReference type="ARBA" id="ARBA00022842"/>
    </source>
</evidence>
<keyword evidence="12" id="KW-1185">Reference proteome</keyword>
<evidence type="ECO:0000256" key="2">
    <source>
        <dbReference type="ARBA" id="ARBA00006739"/>
    </source>
</evidence>
<dbReference type="InterPro" id="IPR050256">
    <property type="entry name" value="Glycosyltransferase_2"/>
</dbReference>
<comment type="catalytic activity">
    <reaction evidence="9">
        <text>an NDP-alpha-D-glucose + (2R)-3-phosphoglycerate = (2R)-2-O-(alpha-D-glucopyranosyl)-3-phospho-glycerate + a ribonucleoside 5'-diphosphate + H(+)</text>
        <dbReference type="Rhea" id="RHEA:47244"/>
        <dbReference type="ChEBI" id="CHEBI:15378"/>
        <dbReference type="ChEBI" id="CHEBI:57930"/>
        <dbReference type="ChEBI" id="CHEBI:58272"/>
        <dbReference type="ChEBI" id="CHEBI:62600"/>
        <dbReference type="ChEBI" id="CHEBI:76533"/>
        <dbReference type="EC" id="2.4.1.266"/>
    </reaction>
    <physiologicalReaction direction="left-to-right" evidence="9">
        <dbReference type="Rhea" id="RHEA:47245"/>
    </physiologicalReaction>
</comment>
<dbReference type="InterPro" id="IPR029044">
    <property type="entry name" value="Nucleotide-diphossugar_trans"/>
</dbReference>
<reference evidence="12" key="2">
    <citation type="journal article" date="2016" name="Int. J. Syst. Evol. Microbiol.">
        <title>Complete genome sequence and cell structure of Limnochorda pilosa, a Gram-negative spore-former within the phylum Firmicutes.</title>
        <authorList>
            <person name="Watanabe M."/>
            <person name="Kojima H."/>
            <person name="Fukui M."/>
        </authorList>
    </citation>
    <scope>NUCLEOTIDE SEQUENCE [LARGE SCALE GENOMIC DNA]</scope>
    <source>
        <strain evidence="12">HC45</strain>
    </source>
</reference>